<name>A0ABP8MP59_9BACT</name>
<proteinExistence type="predicted"/>
<dbReference type="EMBL" id="BAABHD010000022">
    <property type="protein sequence ID" value="GAA4453096.1"/>
    <property type="molecule type" value="Genomic_DNA"/>
</dbReference>
<comment type="caution">
    <text evidence="1">The sequence shown here is derived from an EMBL/GenBank/DDBJ whole genome shotgun (WGS) entry which is preliminary data.</text>
</comment>
<sequence length="76" mass="9110">MRVWGMEMNHQTFLELLQRYTVGLCSSEEKQVMDYWYNLLGKDTSELPAGMTRQQLEDLLWDKIYHRIRAGEDDEP</sequence>
<dbReference type="Proteomes" id="UP001501175">
    <property type="component" value="Unassembled WGS sequence"/>
</dbReference>
<organism evidence="1 2">
    <name type="scientific">Nibrella saemangeumensis</name>
    <dbReference type="NCBI Taxonomy" id="1084526"/>
    <lineage>
        <taxon>Bacteria</taxon>
        <taxon>Pseudomonadati</taxon>
        <taxon>Bacteroidota</taxon>
        <taxon>Cytophagia</taxon>
        <taxon>Cytophagales</taxon>
        <taxon>Spirosomataceae</taxon>
        <taxon>Nibrella</taxon>
    </lineage>
</organism>
<accession>A0ABP8MP59</accession>
<keyword evidence="2" id="KW-1185">Reference proteome</keyword>
<gene>
    <name evidence="1" type="ORF">GCM10023189_17640</name>
</gene>
<evidence type="ECO:0000313" key="2">
    <source>
        <dbReference type="Proteomes" id="UP001501175"/>
    </source>
</evidence>
<protein>
    <submittedName>
        <fullName evidence="1">Uncharacterized protein</fullName>
    </submittedName>
</protein>
<evidence type="ECO:0000313" key="1">
    <source>
        <dbReference type="EMBL" id="GAA4453096.1"/>
    </source>
</evidence>
<reference evidence="2" key="1">
    <citation type="journal article" date="2019" name="Int. J. Syst. Evol. Microbiol.">
        <title>The Global Catalogue of Microorganisms (GCM) 10K type strain sequencing project: providing services to taxonomists for standard genome sequencing and annotation.</title>
        <authorList>
            <consortium name="The Broad Institute Genomics Platform"/>
            <consortium name="The Broad Institute Genome Sequencing Center for Infectious Disease"/>
            <person name="Wu L."/>
            <person name="Ma J."/>
        </authorList>
    </citation>
    <scope>NUCLEOTIDE SEQUENCE [LARGE SCALE GENOMIC DNA]</scope>
    <source>
        <strain evidence="2">JCM 17927</strain>
    </source>
</reference>